<dbReference type="PROSITE" id="PS51892">
    <property type="entry name" value="SUBTILASE"/>
    <property type="match status" value="1"/>
</dbReference>
<dbReference type="RefSeq" id="XP_033582735.1">
    <property type="nucleotide sequence ID" value="XM_033723262.1"/>
</dbReference>
<evidence type="ECO:0000313" key="9">
    <source>
        <dbReference type="RefSeq" id="XP_033582735.1"/>
    </source>
</evidence>
<dbReference type="Gene3D" id="3.40.50.200">
    <property type="entry name" value="Peptidase S8/S53 domain"/>
    <property type="match status" value="1"/>
</dbReference>
<keyword evidence="2" id="KW-0645">Protease</keyword>
<sequence>MRMSATDHLRAEIEITRPSSAMGHKVNGRLLDWPCPQPRPQVADGHGTHAVGLLLKVCPLADVYVYRVTENDTHSTNREHVAEALEDAIGKVDIISISFGWDLDNNQRLRDLLQRAYREGVLVFAASSNEGTRGSIAYPARSDEVIAVDSADYHGEPSKYNTPEDDQKLRFTALGEDVESAYPPQRARAGVTPGSKRLSGTSCATPIAAATAAMLLEFAKQPPLGFDPSVLQHLKMVKSSETSWGKRSMLTYLPSLGLANNDQEELGYGYQVLNSGQG</sequence>
<dbReference type="PRINTS" id="PR00723">
    <property type="entry name" value="SUBTILISIN"/>
</dbReference>
<dbReference type="PANTHER" id="PTHR43399">
    <property type="entry name" value="SUBTILISIN-RELATED"/>
    <property type="match status" value="1"/>
</dbReference>
<dbReference type="AlphaFoldDB" id="A0A6A6Z3P2"/>
<accession>A0A6A6Z3P2</accession>
<evidence type="ECO:0000256" key="3">
    <source>
        <dbReference type="ARBA" id="ARBA00022801"/>
    </source>
</evidence>
<dbReference type="InterPro" id="IPR036852">
    <property type="entry name" value="Peptidase_S8/S53_dom_sf"/>
</dbReference>
<comment type="caution">
    <text evidence="5">Lacks conserved residue(s) required for the propagation of feature annotation.</text>
</comment>
<name>A0A6A6Z3P2_9PEZI</name>
<keyword evidence="4" id="KW-0720">Serine protease</keyword>
<evidence type="ECO:0000259" key="6">
    <source>
        <dbReference type="Pfam" id="PF00082"/>
    </source>
</evidence>
<dbReference type="Pfam" id="PF00082">
    <property type="entry name" value="Peptidase_S8"/>
    <property type="match status" value="1"/>
</dbReference>
<keyword evidence="8" id="KW-1185">Reference proteome</keyword>
<dbReference type="GeneID" id="54464155"/>
<dbReference type="InterPro" id="IPR000209">
    <property type="entry name" value="Peptidase_S8/S53_dom"/>
</dbReference>
<dbReference type="PROSITE" id="PS00138">
    <property type="entry name" value="SUBTILASE_SER"/>
    <property type="match status" value="1"/>
</dbReference>
<dbReference type="InterPro" id="IPR023828">
    <property type="entry name" value="Peptidase_S8_Ser-AS"/>
</dbReference>
<evidence type="ECO:0000313" key="8">
    <source>
        <dbReference type="Proteomes" id="UP000504636"/>
    </source>
</evidence>
<protein>
    <submittedName>
        <fullName evidence="7 9">Subtilisin-like protein</fullName>
    </submittedName>
</protein>
<reference evidence="9" key="2">
    <citation type="submission" date="2020-04" db="EMBL/GenBank/DDBJ databases">
        <authorList>
            <consortium name="NCBI Genome Project"/>
        </authorList>
    </citation>
    <scope>NUCLEOTIDE SEQUENCE</scope>
    <source>
        <strain evidence="9">CBS 304.34</strain>
    </source>
</reference>
<dbReference type="Proteomes" id="UP000504636">
    <property type="component" value="Unplaced"/>
</dbReference>
<evidence type="ECO:0000256" key="4">
    <source>
        <dbReference type="ARBA" id="ARBA00022825"/>
    </source>
</evidence>
<reference evidence="7 9" key="1">
    <citation type="journal article" date="2020" name="Stud. Mycol.">
        <title>101 Dothideomycetes genomes: a test case for predicting lifestyles and emergence of pathogens.</title>
        <authorList>
            <person name="Haridas S."/>
            <person name="Albert R."/>
            <person name="Binder M."/>
            <person name="Bloem J."/>
            <person name="Labutti K."/>
            <person name="Salamov A."/>
            <person name="Andreopoulos B."/>
            <person name="Baker S."/>
            <person name="Barry K."/>
            <person name="Bills G."/>
            <person name="Bluhm B."/>
            <person name="Cannon C."/>
            <person name="Castanera R."/>
            <person name="Culley D."/>
            <person name="Daum C."/>
            <person name="Ezra D."/>
            <person name="Gonzalez J."/>
            <person name="Henrissat B."/>
            <person name="Kuo A."/>
            <person name="Liang C."/>
            <person name="Lipzen A."/>
            <person name="Lutzoni F."/>
            <person name="Magnuson J."/>
            <person name="Mondo S."/>
            <person name="Nolan M."/>
            <person name="Ohm R."/>
            <person name="Pangilinan J."/>
            <person name="Park H.-J."/>
            <person name="Ramirez L."/>
            <person name="Alfaro M."/>
            <person name="Sun H."/>
            <person name="Tritt A."/>
            <person name="Yoshinaga Y."/>
            <person name="Zwiers L.-H."/>
            <person name="Turgeon B."/>
            <person name="Goodwin S."/>
            <person name="Spatafora J."/>
            <person name="Crous P."/>
            <person name="Grigoriev I."/>
        </authorList>
    </citation>
    <scope>NUCLEOTIDE SEQUENCE</scope>
    <source>
        <strain evidence="7 9">CBS 304.34</strain>
    </source>
</reference>
<dbReference type="GO" id="GO:0006508">
    <property type="term" value="P:proteolysis"/>
    <property type="evidence" value="ECO:0007669"/>
    <property type="project" value="UniProtKB-KW"/>
</dbReference>
<evidence type="ECO:0000313" key="7">
    <source>
        <dbReference type="EMBL" id="KAF2815771.1"/>
    </source>
</evidence>
<dbReference type="EMBL" id="MU003693">
    <property type="protein sequence ID" value="KAF2815771.1"/>
    <property type="molecule type" value="Genomic_DNA"/>
</dbReference>
<organism evidence="7">
    <name type="scientific">Mytilinidion resinicola</name>
    <dbReference type="NCBI Taxonomy" id="574789"/>
    <lineage>
        <taxon>Eukaryota</taxon>
        <taxon>Fungi</taxon>
        <taxon>Dikarya</taxon>
        <taxon>Ascomycota</taxon>
        <taxon>Pezizomycotina</taxon>
        <taxon>Dothideomycetes</taxon>
        <taxon>Pleosporomycetidae</taxon>
        <taxon>Mytilinidiales</taxon>
        <taxon>Mytilinidiaceae</taxon>
        <taxon>Mytilinidion</taxon>
    </lineage>
</organism>
<feature type="domain" description="Peptidase S8/S53" evidence="6">
    <location>
        <begin position="43"/>
        <end position="239"/>
    </location>
</feature>
<comment type="similarity">
    <text evidence="1 5">Belongs to the peptidase S8 family.</text>
</comment>
<dbReference type="GO" id="GO:0004252">
    <property type="term" value="F:serine-type endopeptidase activity"/>
    <property type="evidence" value="ECO:0007669"/>
    <property type="project" value="InterPro"/>
</dbReference>
<evidence type="ECO:0000256" key="2">
    <source>
        <dbReference type="ARBA" id="ARBA00022670"/>
    </source>
</evidence>
<reference evidence="9" key="3">
    <citation type="submission" date="2025-04" db="UniProtKB">
        <authorList>
            <consortium name="RefSeq"/>
        </authorList>
    </citation>
    <scope>IDENTIFICATION</scope>
    <source>
        <strain evidence="9">CBS 304.34</strain>
    </source>
</reference>
<evidence type="ECO:0000256" key="5">
    <source>
        <dbReference type="PROSITE-ProRule" id="PRU01240"/>
    </source>
</evidence>
<dbReference type="OrthoDB" id="206201at2759"/>
<dbReference type="InterPro" id="IPR015500">
    <property type="entry name" value="Peptidase_S8_subtilisin-rel"/>
</dbReference>
<keyword evidence="3" id="KW-0378">Hydrolase</keyword>
<dbReference type="SUPFAM" id="SSF52743">
    <property type="entry name" value="Subtilisin-like"/>
    <property type="match status" value="1"/>
</dbReference>
<gene>
    <name evidence="7 9" type="ORF">BDZ99DRAFT_493740</name>
</gene>
<proteinExistence type="inferred from homology"/>
<dbReference type="PANTHER" id="PTHR43399:SF4">
    <property type="entry name" value="CELL WALL-ASSOCIATED PROTEASE"/>
    <property type="match status" value="1"/>
</dbReference>
<dbReference type="InterPro" id="IPR051048">
    <property type="entry name" value="Peptidase_S8/S53_subtilisin"/>
</dbReference>
<evidence type="ECO:0000256" key="1">
    <source>
        <dbReference type="ARBA" id="ARBA00011073"/>
    </source>
</evidence>